<name>A0A9N8DB63_9STRA</name>
<dbReference type="InterPro" id="IPR050437">
    <property type="entry name" value="Ribos_protein_bS1-like"/>
</dbReference>
<feature type="region of interest" description="Disordered" evidence="1">
    <location>
        <begin position="52"/>
        <end position="79"/>
    </location>
</feature>
<feature type="region of interest" description="Disordered" evidence="1">
    <location>
        <begin position="126"/>
        <end position="148"/>
    </location>
</feature>
<dbReference type="SMART" id="SM00316">
    <property type="entry name" value="S1"/>
    <property type="match status" value="2"/>
</dbReference>
<evidence type="ECO:0000256" key="1">
    <source>
        <dbReference type="SAM" id="MobiDB-lite"/>
    </source>
</evidence>
<dbReference type="EMBL" id="CAICTM010000067">
    <property type="protein sequence ID" value="CAB9499788.1"/>
    <property type="molecule type" value="Genomic_DNA"/>
</dbReference>
<feature type="chain" id="PRO_5040155061" evidence="2">
    <location>
        <begin position="25"/>
        <end position="330"/>
    </location>
</feature>
<dbReference type="InterPro" id="IPR012340">
    <property type="entry name" value="NA-bd_OB-fold"/>
</dbReference>
<evidence type="ECO:0000256" key="2">
    <source>
        <dbReference type="SAM" id="SignalP"/>
    </source>
</evidence>
<reference evidence="4" key="1">
    <citation type="submission" date="2020-06" db="EMBL/GenBank/DDBJ databases">
        <authorList>
            <consortium name="Plant Systems Biology data submission"/>
        </authorList>
    </citation>
    <scope>NUCLEOTIDE SEQUENCE</scope>
    <source>
        <strain evidence="4">D6</strain>
    </source>
</reference>
<dbReference type="SUPFAM" id="SSF50249">
    <property type="entry name" value="Nucleic acid-binding proteins"/>
    <property type="match status" value="2"/>
</dbReference>
<accession>A0A9N8DB63</accession>
<comment type="caution">
    <text evidence="4">The sequence shown here is derived from an EMBL/GenBank/DDBJ whole genome shotgun (WGS) entry which is preliminary data.</text>
</comment>
<dbReference type="AlphaFoldDB" id="A0A9N8DB63"/>
<feature type="compositionally biased region" description="Acidic residues" evidence="1">
    <location>
        <begin position="55"/>
        <end position="70"/>
    </location>
</feature>
<dbReference type="Gene3D" id="2.40.50.140">
    <property type="entry name" value="Nucleic acid-binding proteins"/>
    <property type="match status" value="2"/>
</dbReference>
<dbReference type="PANTHER" id="PTHR10724">
    <property type="entry name" value="30S RIBOSOMAL PROTEIN S1"/>
    <property type="match status" value="1"/>
</dbReference>
<proteinExistence type="predicted"/>
<evidence type="ECO:0000313" key="4">
    <source>
        <dbReference type="EMBL" id="CAB9499788.1"/>
    </source>
</evidence>
<feature type="domain" description="S1 motif" evidence="3">
    <location>
        <begin position="247"/>
        <end position="317"/>
    </location>
</feature>
<dbReference type="PROSITE" id="PS50126">
    <property type="entry name" value="S1"/>
    <property type="match status" value="2"/>
</dbReference>
<dbReference type="GO" id="GO:0005840">
    <property type="term" value="C:ribosome"/>
    <property type="evidence" value="ECO:0007669"/>
    <property type="project" value="UniProtKB-KW"/>
</dbReference>
<keyword evidence="4" id="KW-0689">Ribosomal protein</keyword>
<evidence type="ECO:0000259" key="3">
    <source>
        <dbReference type="PROSITE" id="PS50126"/>
    </source>
</evidence>
<feature type="domain" description="S1 motif" evidence="3">
    <location>
        <begin position="152"/>
        <end position="222"/>
    </location>
</feature>
<dbReference type="OrthoDB" id="995477at2759"/>
<dbReference type="Pfam" id="PF00575">
    <property type="entry name" value="S1"/>
    <property type="match status" value="2"/>
</dbReference>
<dbReference type="Proteomes" id="UP001153069">
    <property type="component" value="Unassembled WGS sequence"/>
</dbReference>
<protein>
    <submittedName>
        <fullName evidence="4">30S ribosomal protein S1</fullName>
    </submittedName>
</protein>
<keyword evidence="5" id="KW-1185">Reference proteome</keyword>
<feature type="signal peptide" evidence="2">
    <location>
        <begin position="1"/>
        <end position="24"/>
    </location>
</feature>
<dbReference type="GO" id="GO:0003735">
    <property type="term" value="F:structural constituent of ribosome"/>
    <property type="evidence" value="ECO:0007669"/>
    <property type="project" value="TreeGrafter"/>
</dbReference>
<dbReference type="GO" id="GO:0006412">
    <property type="term" value="P:translation"/>
    <property type="evidence" value="ECO:0007669"/>
    <property type="project" value="TreeGrafter"/>
</dbReference>
<gene>
    <name evidence="4" type="ORF">SEMRO_68_G038360.1</name>
</gene>
<dbReference type="PANTHER" id="PTHR10724:SF10">
    <property type="entry name" value="S1 RNA-BINDING DOMAIN-CONTAINING PROTEIN 1"/>
    <property type="match status" value="1"/>
</dbReference>
<evidence type="ECO:0000313" key="5">
    <source>
        <dbReference type="Proteomes" id="UP001153069"/>
    </source>
</evidence>
<keyword evidence="4" id="KW-0687">Ribonucleoprotein</keyword>
<organism evidence="4 5">
    <name type="scientific">Seminavis robusta</name>
    <dbReference type="NCBI Taxonomy" id="568900"/>
    <lineage>
        <taxon>Eukaryota</taxon>
        <taxon>Sar</taxon>
        <taxon>Stramenopiles</taxon>
        <taxon>Ochrophyta</taxon>
        <taxon>Bacillariophyta</taxon>
        <taxon>Bacillariophyceae</taxon>
        <taxon>Bacillariophycidae</taxon>
        <taxon>Naviculales</taxon>
        <taxon>Naviculaceae</taxon>
        <taxon>Seminavis</taxon>
    </lineage>
</organism>
<keyword evidence="2" id="KW-0732">Signal</keyword>
<dbReference type="InterPro" id="IPR003029">
    <property type="entry name" value="S1_domain"/>
</dbReference>
<sequence length="330" mass="37979">MVVLSGSSRLVFLLLAFLVALASAFVPRQPSKGVSLVSRQVAGTKIPHDIRIVFDDEDEDDNDTEEEEDSGDARKRRRARWEQLDPKYRQYLMEKGQQRAIANKKKREPVMDKKRKLMMFVKEQQRNKKKAARITRPVQPQDRRPLADIPIGSEQTGVVISLTNFGAYVDIGTDCDGLLHVSQLSTDVFVEHPRQILTPGQEITVRVRSTSPERKKMHLTMLPEEVLEQEKRDNPQDRIPLTEIQLDDELWGELKRVTDFGAYVEVGAVVDGWCHFMDHPSWDGTAHPSQFMKRGDRVRVWVADVDRTQKRLKLTANRPKHLPGPKRELY</sequence>
<dbReference type="GO" id="GO:0003729">
    <property type="term" value="F:mRNA binding"/>
    <property type="evidence" value="ECO:0007669"/>
    <property type="project" value="TreeGrafter"/>
</dbReference>